<protein>
    <submittedName>
        <fullName evidence="2">Ribbon-helix-helix protein, CopG family</fullName>
    </submittedName>
</protein>
<evidence type="ECO:0000313" key="2">
    <source>
        <dbReference type="EMBL" id="MBC8568176.1"/>
    </source>
</evidence>
<dbReference type="InterPro" id="IPR002145">
    <property type="entry name" value="CopG"/>
</dbReference>
<feature type="domain" description="Ribbon-helix-helix protein CopG" evidence="1">
    <location>
        <begin position="16"/>
        <end position="53"/>
    </location>
</feature>
<evidence type="ECO:0000313" key="3">
    <source>
        <dbReference type="Proteomes" id="UP000610862"/>
    </source>
</evidence>
<dbReference type="Pfam" id="PF01402">
    <property type="entry name" value="RHH_1"/>
    <property type="match status" value="1"/>
</dbReference>
<proteinExistence type="predicted"/>
<name>A0A926E9Q0_9FIRM</name>
<dbReference type="SUPFAM" id="SSF47598">
    <property type="entry name" value="Ribbon-helix-helix"/>
    <property type="match status" value="1"/>
</dbReference>
<dbReference type="EMBL" id="JACRTA010000002">
    <property type="protein sequence ID" value="MBC8568176.1"/>
    <property type="molecule type" value="Genomic_DNA"/>
</dbReference>
<evidence type="ECO:0000259" key="1">
    <source>
        <dbReference type="Pfam" id="PF01402"/>
    </source>
</evidence>
<dbReference type="InterPro" id="IPR010985">
    <property type="entry name" value="Ribbon_hlx_hlx"/>
</dbReference>
<organism evidence="2 3">
    <name type="scientific">Lentihominibacter hominis</name>
    <dbReference type="NCBI Taxonomy" id="2763645"/>
    <lineage>
        <taxon>Bacteria</taxon>
        <taxon>Bacillati</taxon>
        <taxon>Bacillota</taxon>
        <taxon>Clostridia</taxon>
        <taxon>Peptostreptococcales</taxon>
        <taxon>Anaerovoracaceae</taxon>
        <taxon>Lentihominibacter</taxon>
    </lineage>
</organism>
<dbReference type="RefSeq" id="WP_177269144.1">
    <property type="nucleotide sequence ID" value="NZ_JACRTA010000002.1"/>
</dbReference>
<gene>
    <name evidence="2" type="ORF">H8692_05270</name>
</gene>
<comment type="caution">
    <text evidence="2">The sequence shown here is derived from an EMBL/GenBank/DDBJ whole genome shotgun (WGS) entry which is preliminary data.</text>
</comment>
<reference evidence="2" key="1">
    <citation type="submission" date="2020-08" db="EMBL/GenBank/DDBJ databases">
        <title>Genome public.</title>
        <authorList>
            <person name="Liu C."/>
            <person name="Sun Q."/>
        </authorList>
    </citation>
    <scope>NUCLEOTIDE SEQUENCE</scope>
    <source>
        <strain evidence="2">NSJ-24</strain>
    </source>
</reference>
<dbReference type="AlphaFoldDB" id="A0A926E9Q0"/>
<dbReference type="Proteomes" id="UP000610862">
    <property type="component" value="Unassembled WGS sequence"/>
</dbReference>
<dbReference type="GO" id="GO:0006355">
    <property type="term" value="P:regulation of DNA-templated transcription"/>
    <property type="evidence" value="ECO:0007669"/>
    <property type="project" value="InterPro"/>
</dbReference>
<accession>A0A926E9Q0</accession>
<keyword evidence="3" id="KW-1185">Reference proteome</keyword>
<sequence>MQKIIVPKKKGEDGYKVTSVRLPEELLDRLNRFTARTELSRNEVIITLLSQALDIAEIKETQD</sequence>